<dbReference type="AlphaFoldDB" id="A0A853FFK2"/>
<accession>A0A853FFK2</accession>
<evidence type="ECO:0000313" key="1">
    <source>
        <dbReference type="EMBL" id="NYT38853.1"/>
    </source>
</evidence>
<keyword evidence="1" id="KW-0378">Hydrolase</keyword>
<dbReference type="GO" id="GO:0016787">
    <property type="term" value="F:hydrolase activity"/>
    <property type="evidence" value="ECO:0007669"/>
    <property type="project" value="UniProtKB-KW"/>
</dbReference>
<gene>
    <name evidence="1" type="ORF">H0A68_18415</name>
</gene>
<dbReference type="Proteomes" id="UP000580517">
    <property type="component" value="Unassembled WGS sequence"/>
</dbReference>
<dbReference type="EMBL" id="JACCEW010000008">
    <property type="protein sequence ID" value="NYT38853.1"/>
    <property type="molecule type" value="Genomic_DNA"/>
</dbReference>
<dbReference type="OrthoDB" id="8660079at2"/>
<dbReference type="RefSeq" id="WP_129971466.1">
    <property type="nucleotide sequence ID" value="NZ_JACCEW010000008.1"/>
</dbReference>
<name>A0A853FFK2_9BURK</name>
<proteinExistence type="predicted"/>
<dbReference type="InterPro" id="IPR023346">
    <property type="entry name" value="Lysozyme-like_dom_sf"/>
</dbReference>
<dbReference type="CDD" id="cd00736">
    <property type="entry name" value="lambda_lys-like"/>
    <property type="match status" value="1"/>
</dbReference>
<keyword evidence="2" id="KW-1185">Reference proteome</keyword>
<dbReference type="SUPFAM" id="SSF53955">
    <property type="entry name" value="Lysozyme-like"/>
    <property type="match status" value="1"/>
</dbReference>
<protein>
    <submittedName>
        <fullName evidence="1">Glycoside hydrolase family 104 protein</fullName>
    </submittedName>
</protein>
<evidence type="ECO:0000313" key="2">
    <source>
        <dbReference type="Proteomes" id="UP000580517"/>
    </source>
</evidence>
<sequence length="160" mass="18036">MPRITPEQAGGANVCAFLDAIAFTEGTDNNRQPTNDDGYDVLVGGTLFTDYSRHPNKLVRLSASLSSTAAGRYQILYRFWKAYQQRLRLPDFSPLSQDLYAINQLKEQRAYGRILAGEFEKAVLRVNDIWASLPESPYGQHTYSMSEMKAVYIMHGGTYV</sequence>
<comment type="caution">
    <text evidence="1">The sequence shown here is derived from an EMBL/GenBank/DDBJ whole genome shotgun (WGS) entry which is preliminary data.</text>
</comment>
<organism evidence="1 2">
    <name type="scientific">Allopusillimonas soli</name>
    <dbReference type="NCBI Taxonomy" id="659016"/>
    <lineage>
        <taxon>Bacteria</taxon>
        <taxon>Pseudomonadati</taxon>
        <taxon>Pseudomonadota</taxon>
        <taxon>Betaproteobacteria</taxon>
        <taxon>Burkholderiales</taxon>
        <taxon>Alcaligenaceae</taxon>
        <taxon>Allopusillimonas</taxon>
    </lineage>
</organism>
<reference evidence="1 2" key="1">
    <citation type="submission" date="2020-07" db="EMBL/GenBank/DDBJ databases">
        <title>Taxonomic revisions and descriptions of new bacterial species based on genomic comparisons in the high-G+C-content subgroup of the family Alcaligenaceae.</title>
        <authorList>
            <person name="Szabo A."/>
            <person name="Felfoldi T."/>
        </authorList>
    </citation>
    <scope>NUCLEOTIDE SEQUENCE [LARGE SCALE GENOMIC DNA]</scope>
    <source>
        <strain evidence="1 2">DSM 25264</strain>
    </source>
</reference>
<dbReference type="Gene3D" id="1.10.530.10">
    <property type="match status" value="1"/>
</dbReference>